<dbReference type="RefSeq" id="WP_105053082.1">
    <property type="nucleotide sequence ID" value="NZ_BMYG01000001.1"/>
</dbReference>
<comment type="caution">
    <text evidence="3">The sequence shown here is derived from an EMBL/GenBank/DDBJ whole genome shotgun (WGS) entry which is preliminary data.</text>
</comment>
<feature type="transmembrane region" description="Helical" evidence="1">
    <location>
        <begin position="193"/>
        <end position="218"/>
    </location>
</feature>
<evidence type="ECO:0000256" key="1">
    <source>
        <dbReference type="SAM" id="Phobius"/>
    </source>
</evidence>
<evidence type="ECO:0000313" key="4">
    <source>
        <dbReference type="Proteomes" id="UP000239007"/>
    </source>
</evidence>
<dbReference type="Proteomes" id="UP000239007">
    <property type="component" value="Unassembled WGS sequence"/>
</dbReference>
<dbReference type="EMBL" id="MSCH01000003">
    <property type="protein sequence ID" value="PQJ54562.1"/>
    <property type="molecule type" value="Genomic_DNA"/>
</dbReference>
<feature type="transmembrane region" description="Helical" evidence="1">
    <location>
        <begin position="71"/>
        <end position="88"/>
    </location>
</feature>
<feature type="transmembrane region" description="Helical" evidence="1">
    <location>
        <begin position="124"/>
        <end position="142"/>
    </location>
</feature>
<feature type="transmembrane region" description="Helical" evidence="1">
    <location>
        <begin position="238"/>
        <end position="256"/>
    </location>
</feature>
<keyword evidence="4" id="KW-1185">Reference proteome</keyword>
<protein>
    <recommendedName>
        <fullName evidence="2">DUF4401 domain-containing protein</fullName>
    </recommendedName>
</protein>
<dbReference type="AlphaFoldDB" id="A0A2S7UYJ5"/>
<feature type="transmembrane region" description="Helical" evidence="1">
    <location>
        <begin position="100"/>
        <end position="117"/>
    </location>
</feature>
<feature type="transmembrane region" description="Helical" evidence="1">
    <location>
        <begin position="162"/>
        <end position="181"/>
    </location>
</feature>
<accession>A0A2S7UYJ5</accession>
<feature type="transmembrane region" description="Helical" evidence="1">
    <location>
        <begin position="277"/>
        <end position="308"/>
    </location>
</feature>
<dbReference type="Pfam" id="PF14351">
    <property type="entry name" value="DUF4401"/>
    <property type="match status" value="1"/>
</dbReference>
<feature type="transmembrane region" description="Helical" evidence="1">
    <location>
        <begin position="344"/>
        <end position="363"/>
    </location>
</feature>
<dbReference type="OrthoDB" id="8527955at2"/>
<feature type="transmembrane region" description="Helical" evidence="1">
    <location>
        <begin position="34"/>
        <end position="59"/>
    </location>
</feature>
<gene>
    <name evidence="3" type="ORF">BTO11_13505</name>
</gene>
<feature type="domain" description="DUF4401" evidence="2">
    <location>
        <begin position="33"/>
        <end position="361"/>
    </location>
</feature>
<keyword evidence="1" id="KW-0812">Transmembrane</keyword>
<feature type="transmembrane region" description="Helical" evidence="1">
    <location>
        <begin position="314"/>
        <end position="332"/>
    </location>
</feature>
<sequence>MSQSNSLLAKLKNAGLVQNNDADDIQSQPLTSPWYIKTLLAISGWVGAVFFLGFVGLLMADLFNDLFDEQAIVGIVGGLLIVVAYFIIRIPKNEFFEHVGLAVSLAGQALVVFSIVGGREPDSWLIVGVFHALLAVIMPNFVHRVFSSAFAAISFEVGFQVIGIPYVVSSVVLVLLVVLYTREFKTIKSYQKVSGLVYGLTLFWLTIHCVTELDLWLFTVLSSDVEPLFNFPYSVSQGLFVFAIMFSVWKVIPCMTKNSQRRLPNKATKVTKDTKATVIALGGALVFCLLTIKSTGFSAAVVIIILGFSRSNRVLMGLGIFALLGFCSVYYYSMEQTLLYKSGVFLVVAIVMLTARFVIVRFWPLIEEDAVEESYAEEDAVEKDAVKINTVEGV</sequence>
<reference evidence="3 4" key="1">
    <citation type="submission" date="2016-12" db="EMBL/GenBank/DDBJ databases">
        <title>Diversity of luminous bacteria.</title>
        <authorList>
            <person name="Yoshizawa S."/>
            <person name="Kogure K."/>
        </authorList>
    </citation>
    <scope>NUCLEOTIDE SEQUENCE [LARGE SCALE GENOMIC DNA]</scope>
    <source>
        <strain evidence="3 4">SA4-48</strain>
    </source>
</reference>
<organism evidence="3 4">
    <name type="scientific">Psychrosphaera saromensis</name>
    <dbReference type="NCBI Taxonomy" id="716813"/>
    <lineage>
        <taxon>Bacteria</taxon>
        <taxon>Pseudomonadati</taxon>
        <taxon>Pseudomonadota</taxon>
        <taxon>Gammaproteobacteria</taxon>
        <taxon>Alteromonadales</taxon>
        <taxon>Pseudoalteromonadaceae</taxon>
        <taxon>Psychrosphaera</taxon>
    </lineage>
</organism>
<evidence type="ECO:0000259" key="2">
    <source>
        <dbReference type="Pfam" id="PF14351"/>
    </source>
</evidence>
<name>A0A2S7UYJ5_9GAMM</name>
<proteinExistence type="predicted"/>
<keyword evidence="1" id="KW-1133">Transmembrane helix</keyword>
<dbReference type="InterPro" id="IPR025513">
    <property type="entry name" value="DUF4401"/>
</dbReference>
<evidence type="ECO:0000313" key="3">
    <source>
        <dbReference type="EMBL" id="PQJ54562.1"/>
    </source>
</evidence>
<keyword evidence="1" id="KW-0472">Membrane</keyword>